<proteinExistence type="predicted"/>
<name>A0A813D113_POLGL</name>
<comment type="caution">
    <text evidence="1">The sequence shown here is derived from an EMBL/GenBank/DDBJ whole genome shotgun (WGS) entry which is preliminary data.</text>
</comment>
<evidence type="ECO:0000313" key="2">
    <source>
        <dbReference type="Proteomes" id="UP000654075"/>
    </source>
</evidence>
<feature type="non-terminal residue" evidence="1">
    <location>
        <position position="1"/>
    </location>
</feature>
<gene>
    <name evidence="1" type="ORF">PGLA1383_LOCUS910</name>
</gene>
<sequence length="179" mass="19347">VDVLVIHARHAACKMCSAADGVFAKVADKVASEAPKQGWQSRVRMRALDPRVERQLARQLGVFCASEPRECRHFVLAPGGGRKPMMIRGRHDEANLLADLERLARPQFEQISASAALSRGVTTSRSLVVLAPDAAESIRHAAHQLRLRLDVAVAEDAAAAAELGIAEGEASLWAWRAGE</sequence>
<dbReference type="AlphaFoldDB" id="A0A813D113"/>
<organism evidence="1 2">
    <name type="scientific">Polarella glacialis</name>
    <name type="common">Dinoflagellate</name>
    <dbReference type="NCBI Taxonomy" id="89957"/>
    <lineage>
        <taxon>Eukaryota</taxon>
        <taxon>Sar</taxon>
        <taxon>Alveolata</taxon>
        <taxon>Dinophyceae</taxon>
        <taxon>Suessiales</taxon>
        <taxon>Suessiaceae</taxon>
        <taxon>Polarella</taxon>
    </lineage>
</organism>
<evidence type="ECO:0000313" key="1">
    <source>
        <dbReference type="EMBL" id="CAE8581901.1"/>
    </source>
</evidence>
<dbReference type="EMBL" id="CAJNNV010000228">
    <property type="protein sequence ID" value="CAE8581901.1"/>
    <property type="molecule type" value="Genomic_DNA"/>
</dbReference>
<accession>A0A813D113</accession>
<dbReference type="Proteomes" id="UP000654075">
    <property type="component" value="Unassembled WGS sequence"/>
</dbReference>
<protein>
    <submittedName>
        <fullName evidence="1">Uncharacterized protein</fullName>
    </submittedName>
</protein>
<reference evidence="1" key="1">
    <citation type="submission" date="2021-02" db="EMBL/GenBank/DDBJ databases">
        <authorList>
            <person name="Dougan E. K."/>
            <person name="Rhodes N."/>
            <person name="Thang M."/>
            <person name="Chan C."/>
        </authorList>
    </citation>
    <scope>NUCLEOTIDE SEQUENCE</scope>
</reference>
<keyword evidence="2" id="KW-1185">Reference proteome</keyword>
<feature type="non-terminal residue" evidence="1">
    <location>
        <position position="179"/>
    </location>
</feature>